<dbReference type="InterPro" id="IPR021457">
    <property type="entry name" value="DUF3108"/>
</dbReference>
<protein>
    <recommendedName>
        <fullName evidence="4">Carboxypeptidase regulatory-like domain-containing protein</fullName>
    </recommendedName>
</protein>
<reference evidence="2 3" key="1">
    <citation type="submission" date="2018-11" db="EMBL/GenBank/DDBJ databases">
        <title>Chitinophaga lutea sp.nov., isolate from arsenic contaminated soil.</title>
        <authorList>
            <person name="Zong Y."/>
        </authorList>
    </citation>
    <scope>NUCLEOTIDE SEQUENCE [LARGE SCALE GENOMIC DNA]</scope>
    <source>
        <strain evidence="2 3">ZY74</strain>
    </source>
</reference>
<gene>
    <name evidence="2" type="ORF">EGT74_03005</name>
</gene>
<accession>A0A3N4Q926</accession>
<proteinExistence type="predicted"/>
<sequence>MTVTRFRLFRALTAVALVCAVTCSKGQTIVKPDNQSLESKWLKNGQFEMACFINNGGEPVQISSFAIEINANKETVSIYTAMNLVGSEDMWIDTSITDASFKPIYRSSFNRNREMVLTYGKEVTGYYYDRQTDQRTTVKEAVKEAFFDSYAYPYLLGLLPLASGYSATMPVYDYKPDNSTNIKKAVIEEVKSNTYTSSHSGTRKVWQVSVFEPATNDRYEYYIDKETRRLWKVDIQTKGQQIAMIDREADYNPIKSKFDKATAMKMIKSGKSVISGQAFARDNQNSGSMLGGIAVLNVNKKQYARKGTSVVLIPYTDFFREWVKVNDASRKKGQAIPLPKEAAECIKVTTIYDDKGSFEFVNLTPGEYLVFSEFGYTHTTHRTEVTGYSDRYVNGLYQGTMTHTTSRAYDSNAAASVRKTVTIDKDGEKVEIKLKKTL</sequence>
<dbReference type="Proteomes" id="UP000278351">
    <property type="component" value="Unassembled WGS sequence"/>
</dbReference>
<dbReference type="SUPFAM" id="SSF117074">
    <property type="entry name" value="Hypothetical protein PA1324"/>
    <property type="match status" value="1"/>
</dbReference>
<dbReference type="RefSeq" id="WP_123845049.1">
    <property type="nucleotide sequence ID" value="NZ_RPDH01000001.1"/>
</dbReference>
<name>A0A3N4Q926_9BACT</name>
<evidence type="ECO:0000313" key="3">
    <source>
        <dbReference type="Proteomes" id="UP000278351"/>
    </source>
</evidence>
<evidence type="ECO:0000256" key="1">
    <source>
        <dbReference type="SAM" id="SignalP"/>
    </source>
</evidence>
<keyword evidence="3" id="KW-1185">Reference proteome</keyword>
<comment type="caution">
    <text evidence="2">The sequence shown here is derived from an EMBL/GenBank/DDBJ whole genome shotgun (WGS) entry which is preliminary data.</text>
</comment>
<feature type="signal peptide" evidence="1">
    <location>
        <begin position="1"/>
        <end position="16"/>
    </location>
</feature>
<evidence type="ECO:0008006" key="4">
    <source>
        <dbReference type="Google" id="ProtNLM"/>
    </source>
</evidence>
<dbReference type="Pfam" id="PF11306">
    <property type="entry name" value="DUF3108"/>
    <property type="match status" value="1"/>
</dbReference>
<dbReference type="EMBL" id="RPDH01000001">
    <property type="protein sequence ID" value="RPE12537.1"/>
    <property type="molecule type" value="Genomic_DNA"/>
</dbReference>
<keyword evidence="1" id="KW-0732">Signal</keyword>
<dbReference type="OrthoDB" id="1297652at2"/>
<feature type="chain" id="PRO_5018255979" description="Carboxypeptidase regulatory-like domain-containing protein" evidence="1">
    <location>
        <begin position="17"/>
        <end position="438"/>
    </location>
</feature>
<evidence type="ECO:0000313" key="2">
    <source>
        <dbReference type="EMBL" id="RPE12537.1"/>
    </source>
</evidence>
<organism evidence="2 3">
    <name type="scientific">Chitinophaga lutea</name>
    <dbReference type="NCBI Taxonomy" id="2488634"/>
    <lineage>
        <taxon>Bacteria</taxon>
        <taxon>Pseudomonadati</taxon>
        <taxon>Bacteroidota</taxon>
        <taxon>Chitinophagia</taxon>
        <taxon>Chitinophagales</taxon>
        <taxon>Chitinophagaceae</taxon>
        <taxon>Chitinophaga</taxon>
    </lineage>
</organism>
<dbReference type="AlphaFoldDB" id="A0A3N4Q926"/>